<dbReference type="PANTHER" id="PTHR24559:SF444">
    <property type="entry name" value="REVERSE TRANSCRIPTASE DOMAIN-CONTAINING PROTEIN"/>
    <property type="match status" value="1"/>
</dbReference>
<reference evidence="2" key="1">
    <citation type="journal article" date="2022" name="Int. J. Mol. Sci.">
        <title>Draft Genome of Tanacetum Coccineum: Genomic Comparison of Closely Related Tanacetum-Family Plants.</title>
        <authorList>
            <person name="Yamashiro T."/>
            <person name="Shiraishi A."/>
            <person name="Nakayama K."/>
            <person name="Satake H."/>
        </authorList>
    </citation>
    <scope>NUCLEOTIDE SEQUENCE</scope>
</reference>
<keyword evidence="3" id="KW-1185">Reference proteome</keyword>
<dbReference type="GO" id="GO:0003964">
    <property type="term" value="F:RNA-directed DNA polymerase activity"/>
    <property type="evidence" value="ECO:0007669"/>
    <property type="project" value="UniProtKB-KW"/>
</dbReference>
<proteinExistence type="predicted"/>
<feature type="domain" description="Reverse transcriptase" evidence="1">
    <location>
        <begin position="383"/>
        <end position="511"/>
    </location>
</feature>
<dbReference type="CDD" id="cd01647">
    <property type="entry name" value="RT_LTR"/>
    <property type="match status" value="1"/>
</dbReference>
<dbReference type="InterPro" id="IPR043128">
    <property type="entry name" value="Rev_trsase/Diguanyl_cyclase"/>
</dbReference>
<evidence type="ECO:0000259" key="1">
    <source>
        <dbReference type="Pfam" id="PF00078"/>
    </source>
</evidence>
<dbReference type="InterPro" id="IPR000477">
    <property type="entry name" value="RT_dom"/>
</dbReference>
<keyword evidence="2" id="KW-0808">Transferase</keyword>
<dbReference type="InterPro" id="IPR043502">
    <property type="entry name" value="DNA/RNA_pol_sf"/>
</dbReference>
<evidence type="ECO:0000313" key="3">
    <source>
        <dbReference type="Proteomes" id="UP001151760"/>
    </source>
</evidence>
<keyword evidence="2" id="KW-0548">Nucleotidyltransferase</keyword>
<dbReference type="SUPFAM" id="SSF56672">
    <property type="entry name" value="DNA/RNA polymerases"/>
    <property type="match status" value="1"/>
</dbReference>
<dbReference type="InterPro" id="IPR053134">
    <property type="entry name" value="RNA-dir_DNA_polymerase"/>
</dbReference>
<sequence length="580" mass="66649">MRFRNTLKHFGYQNIRFGFITFLNIRWFRWKDEELTAHLMIKIRFDCLTEAAFVVSGFGFESLASLGSSRSRVSVARFLNDFEADPRVPLILGRSFLRTGRALIDVYREEITLRVDNEAITFNLDQTTRYSSTNNKSINRIDIIDEVCEEYAPELLGFSNKSSGGNPTPTSDPLTSEFILEEIEAYLKDDSISPEIDHTDCDPEGICLIEKLLNNDPFQLPPMDLKQGEVIKAKSSMEEPPELELKDLPSHLEYAYLEENDKLPVIIAKGLKDVEKEALLKVLKSHKRAIAWKITDIKGIDPCFCTHKILMEDDYKPTVQSQRRVNLKIHEVIKKEVLKLLDAGMIYPISDSPWVSPVHCVPKKGGITVVANEENELIPTRLVTGWRVCIDYRKLNEATQKDHFPLPFMDQMLERLAGNEFYCFLDGFSGYFQIPIDPQDQEKTTFTCPYGTFAYRRMPFGLCNAPGTFQRCMMAIFHDMIEKTMEVFMDDFSVFGDNFDSCLSNLEKMLKRPTTVKGVRSFLGHAGFYRRFIQDFSKIARPMTHLLEKETPFVFSKDCIDAFETLKKKLSEASSIFNVP</sequence>
<organism evidence="2 3">
    <name type="scientific">Tanacetum coccineum</name>
    <dbReference type="NCBI Taxonomy" id="301880"/>
    <lineage>
        <taxon>Eukaryota</taxon>
        <taxon>Viridiplantae</taxon>
        <taxon>Streptophyta</taxon>
        <taxon>Embryophyta</taxon>
        <taxon>Tracheophyta</taxon>
        <taxon>Spermatophyta</taxon>
        <taxon>Magnoliopsida</taxon>
        <taxon>eudicotyledons</taxon>
        <taxon>Gunneridae</taxon>
        <taxon>Pentapetalae</taxon>
        <taxon>asterids</taxon>
        <taxon>campanulids</taxon>
        <taxon>Asterales</taxon>
        <taxon>Asteraceae</taxon>
        <taxon>Asteroideae</taxon>
        <taxon>Anthemideae</taxon>
        <taxon>Anthemidinae</taxon>
        <taxon>Tanacetum</taxon>
    </lineage>
</organism>
<keyword evidence="2" id="KW-0695">RNA-directed DNA polymerase</keyword>
<accession>A0ABQ5ICM1</accession>
<dbReference type="Proteomes" id="UP001151760">
    <property type="component" value="Unassembled WGS sequence"/>
</dbReference>
<dbReference type="Gene3D" id="3.30.70.270">
    <property type="match status" value="1"/>
</dbReference>
<dbReference type="PANTHER" id="PTHR24559">
    <property type="entry name" value="TRANSPOSON TY3-I GAG-POL POLYPROTEIN"/>
    <property type="match status" value="1"/>
</dbReference>
<reference evidence="2" key="2">
    <citation type="submission" date="2022-01" db="EMBL/GenBank/DDBJ databases">
        <authorList>
            <person name="Yamashiro T."/>
            <person name="Shiraishi A."/>
            <person name="Satake H."/>
            <person name="Nakayama K."/>
        </authorList>
    </citation>
    <scope>NUCLEOTIDE SEQUENCE</scope>
</reference>
<name>A0ABQ5ICM1_9ASTR</name>
<protein>
    <submittedName>
        <fullName evidence="2">Reverse transcriptase domain-containing protein</fullName>
    </submittedName>
</protein>
<dbReference type="Gene3D" id="3.10.10.10">
    <property type="entry name" value="HIV Type 1 Reverse Transcriptase, subunit A, domain 1"/>
    <property type="match status" value="1"/>
</dbReference>
<dbReference type="EMBL" id="BQNB010020551">
    <property type="protein sequence ID" value="GJT97182.1"/>
    <property type="molecule type" value="Genomic_DNA"/>
</dbReference>
<evidence type="ECO:0000313" key="2">
    <source>
        <dbReference type="EMBL" id="GJT97182.1"/>
    </source>
</evidence>
<comment type="caution">
    <text evidence="2">The sequence shown here is derived from an EMBL/GenBank/DDBJ whole genome shotgun (WGS) entry which is preliminary data.</text>
</comment>
<dbReference type="Pfam" id="PF00078">
    <property type="entry name" value="RVT_1"/>
    <property type="match status" value="1"/>
</dbReference>
<gene>
    <name evidence="2" type="ORF">Tco_1092700</name>
</gene>